<keyword evidence="2" id="KW-1185">Reference proteome</keyword>
<proteinExistence type="predicted"/>
<dbReference type="AlphaFoldDB" id="A0AAD1TAU8"/>
<name>A0AAD1TAU8_PELCU</name>
<evidence type="ECO:0000313" key="1">
    <source>
        <dbReference type="EMBL" id="CAH2321353.1"/>
    </source>
</evidence>
<gene>
    <name evidence="1" type="ORF">PECUL_23A055277</name>
</gene>
<protein>
    <submittedName>
        <fullName evidence="1">Uncharacterized protein</fullName>
    </submittedName>
</protein>
<sequence length="77" mass="8788">AFRTAELSVRTSQVTLLLVGVPEFALTSPFSPPGCLRCCRLWDDVGWQFGVTGICRFGWFRSDFTSTSKYLIHYQTY</sequence>
<accession>A0AAD1TAU8</accession>
<organism evidence="1 2">
    <name type="scientific">Pelobates cultripes</name>
    <name type="common">Western spadefoot toad</name>
    <dbReference type="NCBI Taxonomy" id="61616"/>
    <lineage>
        <taxon>Eukaryota</taxon>
        <taxon>Metazoa</taxon>
        <taxon>Chordata</taxon>
        <taxon>Craniata</taxon>
        <taxon>Vertebrata</taxon>
        <taxon>Euteleostomi</taxon>
        <taxon>Amphibia</taxon>
        <taxon>Batrachia</taxon>
        <taxon>Anura</taxon>
        <taxon>Pelobatoidea</taxon>
        <taxon>Pelobatidae</taxon>
        <taxon>Pelobates</taxon>
    </lineage>
</organism>
<reference evidence="1" key="1">
    <citation type="submission" date="2022-03" db="EMBL/GenBank/DDBJ databases">
        <authorList>
            <person name="Alioto T."/>
            <person name="Alioto T."/>
            <person name="Gomez Garrido J."/>
        </authorList>
    </citation>
    <scope>NUCLEOTIDE SEQUENCE</scope>
</reference>
<feature type="non-terminal residue" evidence="1">
    <location>
        <position position="1"/>
    </location>
</feature>
<dbReference type="EMBL" id="OW240922">
    <property type="protein sequence ID" value="CAH2321353.1"/>
    <property type="molecule type" value="Genomic_DNA"/>
</dbReference>
<evidence type="ECO:0000313" key="2">
    <source>
        <dbReference type="Proteomes" id="UP001295444"/>
    </source>
</evidence>
<dbReference type="Proteomes" id="UP001295444">
    <property type="component" value="Chromosome 11"/>
</dbReference>